<protein>
    <submittedName>
        <fullName evidence="1">Uncharacterized protein</fullName>
    </submittedName>
</protein>
<evidence type="ECO:0000313" key="1">
    <source>
        <dbReference type="EMBL" id="BDI54980.1"/>
    </source>
</evidence>
<sequence>MRYYKGKYPCVILHSANPKALVMWLCTCDKVGNETLGYKEVKCFDIDVINYIRLLHKKRS</sequence>
<reference evidence="1 2" key="1">
    <citation type="journal article" date="2022" name="Nat. Microbiol.">
        <title>Three families of Asgard archaeal viruses identified in metagenome-assembled genomes.</title>
        <authorList>
            <person name="Medvedeva S."/>
            <person name="Sun J."/>
            <person name="Yutin N."/>
            <person name="Koonin E.V."/>
            <person name="Nunoura T."/>
            <person name="Rinke C."/>
            <person name="Krupovic M."/>
        </authorList>
    </citation>
    <scope>NUCLEOTIDE SEQUENCE [LARGE SCALE GENOMIC DNA]</scope>
    <source>
        <strain evidence="1">VerdaV4</strain>
    </source>
</reference>
<accession>A0AA35GBQ4</accession>
<dbReference type="RefSeq" id="YP_010772423.1">
    <property type="nucleotide sequence ID" value="NC_074643.1"/>
</dbReference>
<dbReference type="KEGG" id="vg:80402135"/>
<dbReference type="GeneID" id="80402135"/>
<evidence type="ECO:0000313" key="2">
    <source>
        <dbReference type="Proteomes" id="UP001162249"/>
    </source>
</evidence>
<proteinExistence type="predicted"/>
<keyword evidence="2" id="KW-1185">Reference proteome</keyword>
<dbReference type="EMBL" id="LC711080">
    <property type="protein sequence ID" value="BDI54980.1"/>
    <property type="molecule type" value="Genomic_DNA"/>
</dbReference>
<dbReference type="Proteomes" id="UP001162249">
    <property type="component" value="Segment"/>
</dbReference>
<organism evidence="1 2">
    <name type="scientific">Lokiarchaeia virus VerdaV4</name>
    <dbReference type="NCBI Taxonomy" id="3070172"/>
    <lineage>
        <taxon>Viruses</taxon>
        <taxon>Duplodnaviria</taxon>
        <taxon>Heunggongvirae</taxon>
        <taxon>Uroviricota</taxon>
        <taxon>Caudoviricetes</taxon>
        <taxon>Verdandiviridae</taxon>
        <taxon>Dolusvirus</taxon>
        <taxon>Dolusvirus pacificense</taxon>
    </lineage>
</organism>
<name>A0AA35GBQ4_9CAUD</name>